<dbReference type="RefSeq" id="XP_016607090.1">
    <property type="nucleotide sequence ID" value="XM_016754205.1"/>
</dbReference>
<feature type="region of interest" description="Disordered" evidence="10">
    <location>
        <begin position="622"/>
        <end position="645"/>
    </location>
</feature>
<feature type="compositionally biased region" description="Gly residues" evidence="10">
    <location>
        <begin position="71"/>
        <end position="91"/>
    </location>
</feature>
<reference evidence="12 13" key="1">
    <citation type="submission" date="2009-08" db="EMBL/GenBank/DDBJ databases">
        <title>The Genome Sequence of Spizellomyces punctatus strain DAOM BR117.</title>
        <authorList>
            <consortium name="The Broad Institute Genome Sequencing Platform"/>
            <person name="Russ C."/>
            <person name="Cuomo C."/>
            <person name="Shea T."/>
            <person name="Young S.K."/>
            <person name="Zeng Q."/>
            <person name="Koehrsen M."/>
            <person name="Haas B."/>
            <person name="Borodovsky M."/>
            <person name="Guigo R."/>
            <person name="Alvarado L."/>
            <person name="Berlin A."/>
            <person name="Bochicchio J."/>
            <person name="Borenstein D."/>
            <person name="Chapman S."/>
            <person name="Chen Z."/>
            <person name="Engels R."/>
            <person name="Freedman E."/>
            <person name="Gellesch M."/>
            <person name="Goldberg J."/>
            <person name="Griggs A."/>
            <person name="Gujja S."/>
            <person name="Heiman D."/>
            <person name="Hepburn T."/>
            <person name="Howarth C."/>
            <person name="Jen D."/>
            <person name="Larson L."/>
            <person name="Lewis B."/>
            <person name="Mehta T."/>
            <person name="Park D."/>
            <person name="Pearson M."/>
            <person name="Roberts A."/>
            <person name="Saif S."/>
            <person name="Shenoy N."/>
            <person name="Sisk P."/>
            <person name="Stolte C."/>
            <person name="Sykes S."/>
            <person name="Thomson T."/>
            <person name="Walk T."/>
            <person name="White J."/>
            <person name="Yandava C."/>
            <person name="Burger G."/>
            <person name="Gray M.W."/>
            <person name="Holland P.W.H."/>
            <person name="King N."/>
            <person name="Lang F.B.F."/>
            <person name="Roger A.J."/>
            <person name="Ruiz-Trillo I."/>
            <person name="Lander E."/>
            <person name="Nusbaum C."/>
        </authorList>
    </citation>
    <scope>NUCLEOTIDE SEQUENCE [LARGE SCALE GENOMIC DNA]</scope>
    <source>
        <strain evidence="12 13">DAOM BR117</strain>
    </source>
</reference>
<feature type="compositionally biased region" description="Low complexity" evidence="10">
    <location>
        <begin position="155"/>
        <end position="165"/>
    </location>
</feature>
<dbReference type="GO" id="GO:0017056">
    <property type="term" value="F:structural constituent of nuclear pore"/>
    <property type="evidence" value="ECO:0007669"/>
    <property type="project" value="InterPro"/>
</dbReference>
<feature type="compositionally biased region" description="Polar residues" evidence="10">
    <location>
        <begin position="717"/>
        <end position="735"/>
    </location>
</feature>
<dbReference type="GeneID" id="27689337"/>
<feature type="region of interest" description="Disordered" evidence="10">
    <location>
        <begin position="1071"/>
        <end position="1130"/>
    </location>
</feature>
<dbReference type="OMA" id="PMGKGLN"/>
<dbReference type="InterPro" id="IPR036903">
    <property type="entry name" value="Nup98_auto-Pept-S59_dom_sf"/>
</dbReference>
<feature type="compositionally biased region" description="Low complexity" evidence="10">
    <location>
        <begin position="92"/>
        <end position="106"/>
    </location>
</feature>
<evidence type="ECO:0000256" key="5">
    <source>
        <dbReference type="ARBA" id="ARBA00022816"/>
    </source>
</evidence>
<dbReference type="InParanoid" id="A0A0L0HBU2"/>
<feature type="compositionally biased region" description="Low complexity" evidence="10">
    <location>
        <begin position="27"/>
        <end position="57"/>
    </location>
</feature>
<feature type="domain" description="Peptidase S59" evidence="11">
    <location>
        <begin position="839"/>
        <end position="988"/>
    </location>
</feature>
<feature type="region of interest" description="Disordered" evidence="10">
    <location>
        <begin position="190"/>
        <end position="212"/>
    </location>
</feature>
<feature type="region of interest" description="Disordered" evidence="10">
    <location>
        <begin position="146"/>
        <end position="165"/>
    </location>
</feature>
<feature type="region of interest" description="Disordered" evidence="10">
    <location>
        <begin position="1150"/>
        <end position="1169"/>
    </location>
</feature>
<accession>A0A0L0HBU2</accession>
<comment type="subcellular location">
    <subcellularLocation>
        <location evidence="1">Nucleus</location>
        <location evidence="1">Nuclear pore complex</location>
    </subcellularLocation>
</comment>
<keyword evidence="6" id="KW-0653">Protein transport</keyword>
<feature type="compositionally biased region" description="Polar residues" evidence="10">
    <location>
        <begin position="194"/>
        <end position="204"/>
    </location>
</feature>
<keyword evidence="8" id="KW-0906">Nuclear pore complex</keyword>
<dbReference type="SUPFAM" id="SSF82215">
    <property type="entry name" value="C-terminal autoproteolytic domain of nucleoporin nup98"/>
    <property type="match status" value="1"/>
</dbReference>
<dbReference type="eggNOG" id="KOG0845">
    <property type="taxonomic scope" value="Eukaryota"/>
</dbReference>
<dbReference type="InterPro" id="IPR037665">
    <property type="entry name" value="Nucleoporin_S59-like"/>
</dbReference>
<evidence type="ECO:0000256" key="7">
    <source>
        <dbReference type="ARBA" id="ARBA00023010"/>
    </source>
</evidence>
<dbReference type="Gene3D" id="1.25.40.690">
    <property type="match status" value="1"/>
</dbReference>
<dbReference type="STRING" id="645134.A0A0L0HBU2"/>
<evidence type="ECO:0000256" key="6">
    <source>
        <dbReference type="ARBA" id="ARBA00022927"/>
    </source>
</evidence>
<dbReference type="OrthoDB" id="3797628at2759"/>
<dbReference type="Pfam" id="PF04096">
    <property type="entry name" value="Nucleoporin2"/>
    <property type="match status" value="1"/>
</dbReference>
<evidence type="ECO:0000313" key="13">
    <source>
        <dbReference type="Proteomes" id="UP000053201"/>
    </source>
</evidence>
<dbReference type="GO" id="GO:0006405">
    <property type="term" value="P:RNA export from nucleus"/>
    <property type="evidence" value="ECO:0007669"/>
    <property type="project" value="TreeGrafter"/>
</dbReference>
<proteinExistence type="inferred from homology"/>
<organism evidence="12 13">
    <name type="scientific">Spizellomyces punctatus (strain DAOM BR117)</name>
    <dbReference type="NCBI Taxonomy" id="645134"/>
    <lineage>
        <taxon>Eukaryota</taxon>
        <taxon>Fungi</taxon>
        <taxon>Fungi incertae sedis</taxon>
        <taxon>Chytridiomycota</taxon>
        <taxon>Chytridiomycota incertae sedis</taxon>
        <taxon>Chytridiomycetes</taxon>
        <taxon>Spizellomycetales</taxon>
        <taxon>Spizellomycetaceae</taxon>
        <taxon>Spizellomyces</taxon>
    </lineage>
</organism>
<dbReference type="InterPro" id="IPR021967">
    <property type="entry name" value="Nup98_C"/>
</dbReference>
<feature type="region of interest" description="Disordered" evidence="10">
    <location>
        <begin position="710"/>
        <end position="744"/>
    </location>
</feature>
<evidence type="ECO:0000256" key="9">
    <source>
        <dbReference type="ARBA" id="ARBA00023242"/>
    </source>
</evidence>
<keyword evidence="4" id="KW-0068">Autocatalytic cleavage</keyword>
<dbReference type="PANTHER" id="PTHR23198">
    <property type="entry name" value="NUCLEOPORIN"/>
    <property type="match status" value="1"/>
</dbReference>
<dbReference type="InterPro" id="IPR007230">
    <property type="entry name" value="Nup98_auto-Pept-S59_dom"/>
</dbReference>
<evidence type="ECO:0000256" key="10">
    <source>
        <dbReference type="SAM" id="MobiDB-lite"/>
    </source>
</evidence>
<comment type="similarity">
    <text evidence="2">Belongs to the nucleoporin GLFG family.</text>
</comment>
<keyword evidence="13" id="KW-1185">Reference proteome</keyword>
<dbReference type="Gene3D" id="1.10.10.2360">
    <property type="match status" value="1"/>
</dbReference>
<evidence type="ECO:0000313" key="12">
    <source>
        <dbReference type="EMBL" id="KNC99050.1"/>
    </source>
</evidence>
<dbReference type="GO" id="GO:0051028">
    <property type="term" value="P:mRNA transport"/>
    <property type="evidence" value="ECO:0007669"/>
    <property type="project" value="UniProtKB-KW"/>
</dbReference>
<dbReference type="FunCoup" id="A0A0L0HBU2">
    <property type="interactions" value="695"/>
</dbReference>
<keyword evidence="7" id="KW-0811">Translocation</keyword>
<feature type="region of interest" description="Disordered" evidence="10">
    <location>
        <begin position="1"/>
        <end position="106"/>
    </location>
</feature>
<evidence type="ECO:0000256" key="4">
    <source>
        <dbReference type="ARBA" id="ARBA00022813"/>
    </source>
</evidence>
<dbReference type="GO" id="GO:0006606">
    <property type="term" value="P:protein import into nucleus"/>
    <property type="evidence" value="ECO:0007669"/>
    <property type="project" value="TreeGrafter"/>
</dbReference>
<keyword evidence="5" id="KW-0509">mRNA transport</keyword>
<dbReference type="PANTHER" id="PTHR23198:SF6">
    <property type="entry name" value="NUCLEAR PORE COMPLEX PROTEIN NUP98-NUP96"/>
    <property type="match status" value="1"/>
</dbReference>
<dbReference type="GO" id="GO:0034398">
    <property type="term" value="P:telomere tethering at nuclear periphery"/>
    <property type="evidence" value="ECO:0007669"/>
    <property type="project" value="TreeGrafter"/>
</dbReference>
<dbReference type="Pfam" id="PF12110">
    <property type="entry name" value="Nup96"/>
    <property type="match status" value="2"/>
</dbReference>
<sequence>MFSGYGSSGFGQQQQRPASTGFGGSSFGQPQQQSTFGGFGQQQPQQQQPTQQPSTFGGATGGFGQTSTFGGTPGGAFGGGTTPGGAFGSTGFGSSAGTSSSGFGSTSTAPTGGFGGFGTASAAPATGGFGATSGAGAFGQKPSTGFGSFGGATQPTPSGFGASTTGFGGAATSGFGSTAAPTGGLYGATAGATNEQANNGTGNPPFSAPAEKEGNLGAAVNLHNISAMPAYKHWSTDELRFQDYQMGKRFAGTGAAAPTGGFGSGFGTSTSTLGQTTQGGAFGTTTSAPSGGLWSGGGGFGTQQQPASTGTGFSTFGATGGFGQTPAASAPAGFGQTTTAATGFGQTQPATGGFGGFGQTQQQKPAGFGLGTATSGFGTGTSTFGQTAPSTTGAFGTAGTTTTGFGQGLGTSAAPATGFGQTATAGGFSGLGTTSTAASAWGQKPATTGFGGLGQPAATTAASLWSSTPAASTGASLWGTSTAATPSLFGQQAQAQPATGGLWGNTGATGFATGLGGQPSGGLFGSAQPSTGLGLGASQPQVAQTGASWFGQPATSAGTTSLFGNSQIGGGLGLAAPAGGSLFGGAVTTAPMGFSGTLSSMPGQPTLSASIDKNPYGVSQIFEPSTKKPEPTLLPLPEKKKPPMTPYAKVSAREASKIKLRGFGPSPLTKSPIINGATRYESAIGTPKDDATLGLDTRFTPRKSVRRLIIEDEPAETNGTATTPVSKGRSTTKKTVTFDPRLERTAARQLTKEFAEAQEEYGGESPVPGTPPSARTLSSASSSVRSGSLLSSPGSPGTPTPTGRTLSAVSPPSAPSTPGSEGVRRSASPASTPGSPARGSDYQLEPPISQLLLKSDEELKALENFKISLPGIGYVRWLEPVNLLEASPTKNREGLGQIAGTIVTFQPKLITVYPDDATKPPVGHGLNVRAEVALEKCWAVDKTTREFILDVTDPRHDRLLKKLENMPETVFIGFHNETGTWKFQVEHFSRYGLLDDDEEAPPQPPSQQKRPQTDQQSPFFQDAQVGTQGAGQPNLGDTSADSALEDSMIHIKRRPLVRKRQIVDLAKEWEENVSEDSEQEEEILEEEAEEESDDEPMGVSMIYSPSKHQLPVSTSPTIEEPASPPLTPREKRSFREMETAHSVQRMKASLFGPTTSSPNPTAKKATPRKAVQFKVPDVSIGGDSSFSESQVDWSLSVSYTPRTGDKRSHLDIPTQKGSEEVARPRRGFGLLDELENAGAVQTSMQVDVDAQVSPPVSPKKYFKTDAKTLPPLEKSVMFGQDKQIVDAGLMMGRSFRVGWGPGGTFLSVGGAVGGIKSFSNISIQAVKVFGSTDEKTISIERKRHEKTLEKALNYSTTVRTAVGLDTRWEYQILDEEEKDDTSTGVSSVPKAVWKPDFHFVPFVDAMVEGNDWPRLRHGEDQVLFEEQEAQVWKLANALWDPLNHSNAPQSQSQLLENGLRREMISRWLKEAVMKETSRGAQSTHGARKIFILLAGRQMDKAIMAAIENKDLRLASILSQLGGPGNRVLALRRNAHSRDQGTGGHGIPGRYGTDEVVAEMLVKQLDIWEAAEGKGGSGIDGEYMNVWKLAAGNLATWGLEIFELVQDWKRTFGLFFWYGGSAASSLNEALEQYEQGFEASNDVRPPLPAYLEATQDKVTGDRPKDVCFHLLKLFTERDYLLETALDPKSISPNQLDYRVSWLIWNILAKVKKVRSSADSKLESVVIREAFPDGTTMEDVTQVEARSVSTEDRLTRDLMWQLETLGLWKWSIYVALFFSRIEERERAIRECLARWYPLADNSGSWMGNSAVLDATEVDMICDTEESEDWKFLVETLKVPKEWIHEARAMRAKYEGNVVQEAISLIDAKEYIVAHRLIVSKIAPERIVNEEYDDLKTLLAHIPPDAIETRSWERGGKLFMDYIELMEQVPEVISKAREYSVGYSLCSSLFSRSVHAASSAIDTSERHRRAAQDDLSSIWMPKITQTLEQIADVRTFATPIGLDRYGSSSSSREGVASRVCRTEMATRLVTLWADIEIVVGGLEGGKIEPISGELLATLPIPTGSRMIMLHRVAAGWFEQIGVDA</sequence>
<dbReference type="GO" id="GO:0044614">
    <property type="term" value="C:nuclear pore cytoplasmic filaments"/>
    <property type="evidence" value="ECO:0007669"/>
    <property type="project" value="TreeGrafter"/>
</dbReference>
<evidence type="ECO:0000256" key="8">
    <source>
        <dbReference type="ARBA" id="ARBA00023132"/>
    </source>
</evidence>
<keyword evidence="9" id="KW-0539">Nucleus</keyword>
<feature type="region of interest" description="Disordered" evidence="10">
    <location>
        <begin position="756"/>
        <end position="843"/>
    </location>
</feature>
<evidence type="ECO:0000256" key="2">
    <source>
        <dbReference type="ARBA" id="ARBA00008926"/>
    </source>
</evidence>
<evidence type="ECO:0000256" key="1">
    <source>
        <dbReference type="ARBA" id="ARBA00004567"/>
    </source>
</evidence>
<feature type="compositionally biased region" description="Low complexity" evidence="10">
    <location>
        <begin position="1"/>
        <end position="15"/>
    </location>
</feature>
<dbReference type="EMBL" id="KQ257459">
    <property type="protein sequence ID" value="KNC99050.1"/>
    <property type="molecule type" value="Genomic_DNA"/>
</dbReference>
<feature type="compositionally biased region" description="Acidic residues" evidence="10">
    <location>
        <begin position="1071"/>
        <end position="1096"/>
    </location>
</feature>
<feature type="compositionally biased region" description="Low complexity" evidence="10">
    <location>
        <begin position="772"/>
        <end position="840"/>
    </location>
</feature>
<dbReference type="PROSITE" id="PS51434">
    <property type="entry name" value="NUP_C"/>
    <property type="match status" value="1"/>
</dbReference>
<keyword evidence="3" id="KW-0813">Transport</keyword>
<dbReference type="GO" id="GO:0000973">
    <property type="term" value="P:post-transcriptional tethering of RNA polymerase II gene DNA at nuclear periphery"/>
    <property type="evidence" value="ECO:0007669"/>
    <property type="project" value="TreeGrafter"/>
</dbReference>
<protein>
    <recommendedName>
        <fullName evidence="11">Peptidase S59 domain-containing protein</fullName>
    </recommendedName>
</protein>
<evidence type="ECO:0000259" key="11">
    <source>
        <dbReference type="PROSITE" id="PS51434"/>
    </source>
</evidence>
<gene>
    <name evidence="12" type="ORF">SPPG_06001</name>
</gene>
<evidence type="ECO:0000256" key="3">
    <source>
        <dbReference type="ARBA" id="ARBA00022448"/>
    </source>
</evidence>
<dbReference type="Proteomes" id="UP000053201">
    <property type="component" value="Unassembled WGS sequence"/>
</dbReference>
<dbReference type="Gene3D" id="3.30.1610.10">
    <property type="entry name" value="Peptidase S59, nucleoporin"/>
    <property type="match status" value="1"/>
</dbReference>
<dbReference type="GO" id="GO:0008139">
    <property type="term" value="F:nuclear localization sequence binding"/>
    <property type="evidence" value="ECO:0007669"/>
    <property type="project" value="TreeGrafter"/>
</dbReference>
<dbReference type="GO" id="GO:0003723">
    <property type="term" value="F:RNA binding"/>
    <property type="evidence" value="ECO:0007669"/>
    <property type="project" value="TreeGrafter"/>
</dbReference>
<name>A0A0L0HBU2_SPIPD</name>
<dbReference type="VEuPathDB" id="FungiDB:SPPG_06001"/>
<feature type="region of interest" description="Disordered" evidence="10">
    <location>
        <begin position="994"/>
        <end position="1017"/>
    </location>
</feature>